<dbReference type="SUPFAM" id="SSF117070">
    <property type="entry name" value="LEA14-like"/>
    <property type="match status" value="1"/>
</dbReference>
<gene>
    <name evidence="3" type="ORF">CVT24_009699</name>
</gene>
<name>A0A409Y9E9_9AGAR</name>
<feature type="region of interest" description="Disordered" evidence="1">
    <location>
        <begin position="44"/>
        <end position="75"/>
    </location>
</feature>
<evidence type="ECO:0000256" key="1">
    <source>
        <dbReference type="SAM" id="MobiDB-lite"/>
    </source>
</evidence>
<organism evidence="3 4">
    <name type="scientific">Panaeolus cyanescens</name>
    <dbReference type="NCBI Taxonomy" id="181874"/>
    <lineage>
        <taxon>Eukaryota</taxon>
        <taxon>Fungi</taxon>
        <taxon>Dikarya</taxon>
        <taxon>Basidiomycota</taxon>
        <taxon>Agaricomycotina</taxon>
        <taxon>Agaricomycetes</taxon>
        <taxon>Agaricomycetidae</taxon>
        <taxon>Agaricales</taxon>
        <taxon>Agaricineae</taxon>
        <taxon>Galeropsidaceae</taxon>
        <taxon>Panaeolus</taxon>
    </lineage>
</organism>
<proteinExistence type="predicted"/>
<feature type="region of interest" description="Disordered" evidence="1">
    <location>
        <begin position="2343"/>
        <end position="2424"/>
    </location>
</feature>
<dbReference type="Proteomes" id="UP000284842">
    <property type="component" value="Unassembled WGS sequence"/>
</dbReference>
<dbReference type="InterPro" id="IPR022185">
    <property type="entry name" value="DUF3712"/>
</dbReference>
<protein>
    <submittedName>
        <fullName evidence="3">Uncharacterized protein</fullName>
    </submittedName>
</protein>
<feature type="compositionally biased region" description="Low complexity" evidence="1">
    <location>
        <begin position="2360"/>
        <end position="2416"/>
    </location>
</feature>
<comment type="caution">
    <text evidence="3">The sequence shown here is derived from an EMBL/GenBank/DDBJ whole genome shotgun (WGS) entry which is preliminary data.</text>
</comment>
<dbReference type="GO" id="GO:0000329">
    <property type="term" value="C:fungal-type vacuole membrane"/>
    <property type="evidence" value="ECO:0007669"/>
    <property type="project" value="InterPro"/>
</dbReference>
<accession>A0A409Y9E9</accession>
<keyword evidence="2" id="KW-0812">Transmembrane</keyword>
<evidence type="ECO:0000313" key="4">
    <source>
        <dbReference type="Proteomes" id="UP000284842"/>
    </source>
</evidence>
<dbReference type="OrthoDB" id="10039566at2759"/>
<dbReference type="Pfam" id="PF12505">
    <property type="entry name" value="DUF3712"/>
    <property type="match status" value="6"/>
</dbReference>
<dbReference type="InParanoid" id="A0A409Y9E9"/>
<keyword evidence="4" id="KW-1185">Reference proteome</keyword>
<dbReference type="PANTHER" id="PTHR35895:SF1">
    <property type="entry name" value="LIPID-BINDING SERUM GLYCOPROTEIN C-TERMINAL DOMAIN-CONTAINING PROTEIN"/>
    <property type="match status" value="1"/>
</dbReference>
<keyword evidence="2" id="KW-0472">Membrane</keyword>
<evidence type="ECO:0000313" key="3">
    <source>
        <dbReference type="EMBL" id="PPQ99716.1"/>
    </source>
</evidence>
<evidence type="ECO:0000256" key="2">
    <source>
        <dbReference type="SAM" id="Phobius"/>
    </source>
</evidence>
<dbReference type="InterPro" id="IPR046368">
    <property type="entry name" value="Tag1"/>
</dbReference>
<keyword evidence="2" id="KW-1133">Transmembrane helix</keyword>
<reference evidence="3 4" key="1">
    <citation type="journal article" date="2018" name="Evol. Lett.">
        <title>Horizontal gene cluster transfer increased hallucinogenic mushroom diversity.</title>
        <authorList>
            <person name="Reynolds H.T."/>
            <person name="Vijayakumar V."/>
            <person name="Gluck-Thaler E."/>
            <person name="Korotkin H.B."/>
            <person name="Matheny P.B."/>
            <person name="Slot J.C."/>
        </authorList>
    </citation>
    <scope>NUCLEOTIDE SEQUENCE [LARGE SCALE GENOMIC DNA]</scope>
    <source>
        <strain evidence="3 4">2629</strain>
    </source>
</reference>
<dbReference type="PANTHER" id="PTHR35895">
    <property type="entry name" value="CHROMOSOME 16, WHOLE GENOME SHOTGUN SEQUENCE"/>
    <property type="match status" value="1"/>
</dbReference>
<dbReference type="EMBL" id="NHTK01001348">
    <property type="protein sequence ID" value="PPQ99716.1"/>
    <property type="molecule type" value="Genomic_DNA"/>
</dbReference>
<sequence>MEYTHHARRSSGVYDAGNNASFGSDASLRERAAPPAGIASTTAAGVRPQTYGEAKPTGAVSGWAEQDTPTDVPPPPKQPFYKKRWFIISQIILIPLAIALLFILLFPVVRAIVALVVKRTNLSVDVANITFPQNNTFELALEGNVFNTGIISAKIEFTKPTDINWVEPDGTETRLGSMVLQTLQAKHKRATINQTVTFDISDEAAFGRFSAFLITSPNFTWHLRSEDLRVQALKFPVAKGFNNFDGNVVLKDFQLPSDNPAGGINFVAVTELNNPSPFSLDLGTVVFELSYKNVPLGIGTGTNTIIASKPGTNDITLSGTLQPHTDPSELAIVSELFTNYLNGEASPVIAKGVSTLQPDGTAISWLSQGLQDLSLNVPFQAPGSIAPIKTITIAELALQFDAQQPWAPQAESNSVQASLELPFGFGLEIGQIQNEFMITKDGNAVAGLSTPLGASTSSITVNGPTDTTGTINITIADTRLNSPDSQHATFAAFNEQLTLADVAEFRLEGQSRAIANLSIGQITLDPIKVNVSTSLKGLQGLKGMTTINSVDVTGGSTSAINLGIDVTINNPSSLELSTGDLTLQLARDGVVLGTTLLPNLTLAIGNNTIAATSAFEANNSPQGLQTLNDFISKKDVQLTISGFDGSTNIPSLAQAFSALSLDVILPALKTNLLNSAALKILPTTGKENNISHVTVSLDNPFSAPLEITKVSSSVSAFGISLGTIDQDVSFRTAPNSTTESPELDLNMNFDPNALFTVTRALAVEAGLDVAPLDAIVRLGGFHYLSTTNAPVPSKRQADLFANFDLTTFVNTAFKKLTSDVQLSTDVTIGDYKTTLTFAQDGLPTATDESLELILPILAQPIVQKIVGGSTLGLDNVLIIDPAQNTFNTQLKGSINNAGPFDAIISFPSGLTISWQGQPLGKVSMKDLQVVGDVGGTIDAESTFEVVDVEHLTAFTKALLTEESFDWEISGENLTVNALGISVPGIALPSRSVTLKGFNGLVGGVKIQSFDLPSNDPAGGISLTLETTATNPSQVGIQLSSLGFNSFSGDVMIAPVTSTGPVTLAPGSTSKLSLAGRLIPQSSEAGLATVSQIFNNFVAGKDSDVVVQGASAGSGDVTWLNEGIKALRIATVLPNQGPQNLIKSITLNELSLMFSEQSPFSPMAGSKSTDAAFTLPFGFPLDIAALQQTITINVDGNDIAQLAIPKGPSSTDVEARVIHLAFSDVPFAVFGQSHAAFESFVAATTVGSSQSLRLRGSANADAKTAVGTLALTNINFDVNTQIAGLQGLNARPVTVSDLDVNHGFPDFLLIKVNSALFNPSNLTIGTGDVSFGLEFQNQVIGSAEISDLVILPGNGSYPIDVHFAPQGGAKAAGTALLQNFLQGADTDTSIFGSTQSTPVQSLQDALSQIRLSPVTIPGLQTNLIKSASLVFPINIVNTGVAQTSFILSNPFTASINLLKLGATASFHGVTLGVIPSIDASAHPIRADGHSDVTSPQLPINFNLDPTAIIQLLLATSAQNNVDLGPLTQLFQFILQNPDFKPPVTTTVDTQAPTCVSGQQFDASGAVLKSLAGLKVDLSVSSSVKLDDFPTDLAFTQKGVPAITDQTSLFLIGAVAAPVAQHLVDGSVLAFSEANISNITDEGFDLFLKGSLTNTGPLDALIAFTEPLNVNFKGKDIGTITLPPICAAANSGVPDYETTAHFTITDQEEFTAFATFLLHNPDFDWTISTPALRVTALGTIFDKVSLSKVVSFKAFNGLPGVTIQNFQLPGDDPAGGIHIETGAVIPSPAQIGIDLGTANFQTFFQGVLVGPLSASNLVLAANADTKTQLSGRIVPQSPEDLQVIGTLFSKFLNGENVTLQTVGDSVFPTGSSTPVQWLSTAFKTLSLDVILPGQKLQVIEAIQLNDLAVTLLTQDQTFAPPTSSSNTVAQYRNPFGFSLQVIQAAQDIILGSHGTQIAELKIPSAPAQGGVSTGNLVDLDISFTNVPLQSLNNAAFAQLFAGVTLTPDLEVELTGTADVIARTTIGDVPIAGIPLDVTSDLKGIASFGQRATLSDVSVTGSGGGDDNSEFIVSPLKTTLINPSNVSLDTIDISLPVVFQGTTIGRAALKEFNLVPGPNVIDTEFHYQPADANDTTAQLFLQQFIQTGNELDLTIQGDSNSSPFVSLQAGLAQLTLSTQLEGLNQPNFITSINVIITLDSLVTNIVSSQFTIANPLDADLEIEFVQADGGVNGQIFAVFSQAFDNFVVPAHGTASSGIFGNVLLPQGAIASLDIIPLGILDIASGVTVRVRNPGGSGGYQVPFLKLNQAAIPTTYDLDLSGARRVPTPSLISSLASSASASASASASDAASSVPPAHSTPAPSDTQSGDDAASSDAPAATPGNAAASPASPSKSPDALSSPDASAAPPSGATPAPSTSGDDSAPTSA</sequence>
<dbReference type="STRING" id="181874.A0A409Y9E9"/>
<feature type="transmembrane region" description="Helical" evidence="2">
    <location>
        <begin position="85"/>
        <end position="109"/>
    </location>
</feature>